<gene>
    <name evidence="1" type="ORF">BKG82_27655</name>
</gene>
<proteinExistence type="predicted"/>
<dbReference type="EMBL" id="MLIQ01000042">
    <property type="protein sequence ID" value="OHU47387.1"/>
    <property type="molecule type" value="Genomic_DNA"/>
</dbReference>
<evidence type="ECO:0000313" key="2">
    <source>
        <dbReference type="Proteomes" id="UP000180043"/>
    </source>
</evidence>
<name>A0A1S1LI57_MYCCH</name>
<accession>A0A1S1LI57</accession>
<comment type="caution">
    <text evidence="1">The sequence shown here is derived from an EMBL/GenBank/DDBJ whole genome shotgun (WGS) entry which is preliminary data.</text>
</comment>
<sequence>METMGAKIDPWMREAPVQAPTVLQRGISLSKLADGTARLLWVFDEDGPKQEVLAVHLTDREAQIVFETPAPVGLLERVRTTLRHSDAVLWRSGQCSSSAKFIAIPREGDEDFFWDFMEGLAEEAFPIGPLPALSFHESIAAVTGDYR</sequence>
<organism evidence="1 2">
    <name type="scientific">Mycobacteroides chelonae</name>
    <name type="common">Mycobacterium chelonae</name>
    <dbReference type="NCBI Taxonomy" id="1774"/>
    <lineage>
        <taxon>Bacteria</taxon>
        <taxon>Bacillati</taxon>
        <taxon>Actinomycetota</taxon>
        <taxon>Actinomycetes</taxon>
        <taxon>Mycobacteriales</taxon>
        <taxon>Mycobacteriaceae</taxon>
        <taxon>Mycobacteroides</taxon>
    </lineage>
</organism>
<reference evidence="1 2" key="1">
    <citation type="submission" date="2016-10" db="EMBL/GenBank/DDBJ databases">
        <title>Evaluation of Human, Veterinary and Environmental Mycobacterium chelonae Isolates by Core Genome Phylogenomic Analysis, Targeted Gene Comparison, and Anti-microbial Susceptibility Patterns: A Tale of Mistaken Identities.</title>
        <authorList>
            <person name="Fogelson S.B."/>
            <person name="Camus A.C."/>
            <person name="Lorenz W."/>
            <person name="Vasireddy R."/>
            <person name="Vasireddy S."/>
            <person name="Smith T."/>
            <person name="Brown-Elliott B.A."/>
            <person name="Wallace R.J.Jr."/>
            <person name="Hasan N.A."/>
            <person name="Reischl U."/>
            <person name="Sanchez S."/>
        </authorList>
    </citation>
    <scope>NUCLEOTIDE SEQUENCE [LARGE SCALE GENOMIC DNA]</scope>
    <source>
        <strain evidence="1 2">15515</strain>
    </source>
</reference>
<protein>
    <submittedName>
        <fullName evidence="1">Uncharacterized protein</fullName>
    </submittedName>
</protein>
<evidence type="ECO:0000313" key="1">
    <source>
        <dbReference type="EMBL" id="OHU47387.1"/>
    </source>
</evidence>
<dbReference type="AlphaFoldDB" id="A0A1S1LI57"/>
<dbReference type="Proteomes" id="UP000180043">
    <property type="component" value="Unassembled WGS sequence"/>
</dbReference>